<dbReference type="AlphaFoldDB" id="A0A2X2USQ7"/>
<keyword evidence="2" id="KW-1185">Reference proteome</keyword>
<evidence type="ECO:0000313" key="2">
    <source>
        <dbReference type="Proteomes" id="UP000251853"/>
    </source>
</evidence>
<gene>
    <name evidence="1" type="ORF">NCTC11224_03949</name>
</gene>
<protein>
    <submittedName>
        <fullName evidence="1">Uncharacterized conserved protein</fullName>
    </submittedName>
</protein>
<proteinExistence type="predicted"/>
<reference evidence="1 2" key="1">
    <citation type="submission" date="2018-06" db="EMBL/GenBank/DDBJ databases">
        <authorList>
            <consortium name="Pathogen Informatics"/>
            <person name="Doyle S."/>
        </authorList>
    </citation>
    <scope>NUCLEOTIDE SEQUENCE [LARGE SCALE GENOMIC DNA]</scope>
    <source>
        <strain evidence="1 2">NCTC11224</strain>
    </source>
</reference>
<dbReference type="InterPro" id="IPR015947">
    <property type="entry name" value="PUA-like_sf"/>
</dbReference>
<accession>A0A2X2USQ7</accession>
<organism evidence="1 2">
    <name type="scientific">Enterocloster clostridioformis</name>
    <dbReference type="NCBI Taxonomy" id="1531"/>
    <lineage>
        <taxon>Bacteria</taxon>
        <taxon>Bacillati</taxon>
        <taxon>Bacillota</taxon>
        <taxon>Clostridia</taxon>
        <taxon>Lachnospirales</taxon>
        <taxon>Lachnospiraceae</taxon>
        <taxon>Enterocloster</taxon>
    </lineage>
</organism>
<dbReference type="RefSeq" id="WP_160116361.1">
    <property type="nucleotide sequence ID" value="NZ_JAIWZC010000001.1"/>
</dbReference>
<dbReference type="Proteomes" id="UP000251853">
    <property type="component" value="Unassembled WGS sequence"/>
</dbReference>
<dbReference type="Gene3D" id="2.30.130.30">
    <property type="entry name" value="Hypothetical protein"/>
    <property type="match status" value="1"/>
</dbReference>
<dbReference type="SUPFAM" id="SSF88697">
    <property type="entry name" value="PUA domain-like"/>
    <property type="match status" value="1"/>
</dbReference>
<evidence type="ECO:0000313" key="1">
    <source>
        <dbReference type="EMBL" id="SQB14895.1"/>
    </source>
</evidence>
<name>A0A2X2USQ7_9FIRM</name>
<sequence>MEAIILSLHERWWRKMVSGEKVLEIRKTYPKTLQPPFRVLVYVTGGVGVCGEFNCTGIHKIRTLPEPQRSCGHAGQYNTQKASCLTEEQLKAYAGESGKALWGWSVSSAKEYTRPIPLELYGIFRPPQSWQYFKGREPEMTCAICGKVVDKVEPCPYNRQGRPVCDKCCKHCLETEPFPCTEGEKRARE</sequence>
<dbReference type="EMBL" id="UAVW01000016">
    <property type="protein sequence ID" value="SQB14895.1"/>
    <property type="molecule type" value="Genomic_DNA"/>
</dbReference>